<dbReference type="GO" id="GO:0016791">
    <property type="term" value="F:phosphatase activity"/>
    <property type="evidence" value="ECO:0007669"/>
    <property type="project" value="TreeGrafter"/>
</dbReference>
<dbReference type="Pfam" id="PF08282">
    <property type="entry name" value="Hydrolase_3"/>
    <property type="match status" value="1"/>
</dbReference>
<dbReference type="PANTHER" id="PTHR10000:SF8">
    <property type="entry name" value="HAD SUPERFAMILY HYDROLASE-LIKE, TYPE 3"/>
    <property type="match status" value="1"/>
</dbReference>
<evidence type="ECO:0000313" key="1">
    <source>
        <dbReference type="EMBL" id="GGE22277.1"/>
    </source>
</evidence>
<dbReference type="NCBIfam" id="TIGR00099">
    <property type="entry name" value="Cof-subfamily"/>
    <property type="match status" value="1"/>
</dbReference>
<dbReference type="GO" id="GO:0005829">
    <property type="term" value="C:cytosol"/>
    <property type="evidence" value="ECO:0007669"/>
    <property type="project" value="TreeGrafter"/>
</dbReference>
<proteinExistence type="predicted"/>
<evidence type="ECO:0000313" key="2">
    <source>
        <dbReference type="Proteomes" id="UP000625210"/>
    </source>
</evidence>
<dbReference type="InterPro" id="IPR036412">
    <property type="entry name" value="HAD-like_sf"/>
</dbReference>
<dbReference type="SFLD" id="SFLDG01140">
    <property type="entry name" value="C2.B:_Phosphomannomutase_and_P"/>
    <property type="match status" value="1"/>
</dbReference>
<comment type="caution">
    <text evidence="1">The sequence shown here is derived from an EMBL/GenBank/DDBJ whole genome shotgun (WGS) entry which is preliminary data.</text>
</comment>
<dbReference type="RefSeq" id="WP_188648270.1">
    <property type="nucleotide sequence ID" value="NZ_BMHQ01000009.1"/>
</dbReference>
<dbReference type="InterPro" id="IPR023214">
    <property type="entry name" value="HAD_sf"/>
</dbReference>
<keyword evidence="2" id="KW-1185">Reference proteome</keyword>
<dbReference type="InterPro" id="IPR000150">
    <property type="entry name" value="Cof"/>
</dbReference>
<dbReference type="SUPFAM" id="SSF56784">
    <property type="entry name" value="HAD-like"/>
    <property type="match status" value="1"/>
</dbReference>
<dbReference type="NCBIfam" id="TIGR01484">
    <property type="entry name" value="HAD-SF-IIB"/>
    <property type="match status" value="1"/>
</dbReference>
<dbReference type="AlphaFoldDB" id="A0A8J2VHG2"/>
<dbReference type="Proteomes" id="UP000625210">
    <property type="component" value="Unassembled WGS sequence"/>
</dbReference>
<protein>
    <submittedName>
        <fullName evidence="1">Haloacid dehalogenase</fullName>
    </submittedName>
</protein>
<accession>A0A8J2VHG2</accession>
<organism evidence="1 2">
    <name type="scientific">Marinithermofilum abyssi</name>
    <dbReference type="NCBI Taxonomy" id="1571185"/>
    <lineage>
        <taxon>Bacteria</taxon>
        <taxon>Bacillati</taxon>
        <taxon>Bacillota</taxon>
        <taxon>Bacilli</taxon>
        <taxon>Bacillales</taxon>
        <taxon>Thermoactinomycetaceae</taxon>
        <taxon>Marinithermofilum</taxon>
    </lineage>
</organism>
<dbReference type="SFLD" id="SFLDS00003">
    <property type="entry name" value="Haloacid_Dehalogenase"/>
    <property type="match status" value="1"/>
</dbReference>
<dbReference type="InterPro" id="IPR006379">
    <property type="entry name" value="HAD-SF_hydro_IIB"/>
</dbReference>
<reference evidence="1" key="2">
    <citation type="submission" date="2020-09" db="EMBL/GenBank/DDBJ databases">
        <authorList>
            <person name="Sun Q."/>
            <person name="Zhou Y."/>
        </authorList>
    </citation>
    <scope>NUCLEOTIDE SEQUENCE</scope>
    <source>
        <strain evidence="1">CGMCC 1.15179</strain>
    </source>
</reference>
<dbReference type="PANTHER" id="PTHR10000">
    <property type="entry name" value="PHOSPHOSERINE PHOSPHATASE"/>
    <property type="match status" value="1"/>
</dbReference>
<reference evidence="1" key="1">
    <citation type="journal article" date="2014" name="Int. J. Syst. Evol. Microbiol.">
        <title>Complete genome sequence of Corynebacterium casei LMG S-19264T (=DSM 44701T), isolated from a smear-ripened cheese.</title>
        <authorList>
            <consortium name="US DOE Joint Genome Institute (JGI-PGF)"/>
            <person name="Walter F."/>
            <person name="Albersmeier A."/>
            <person name="Kalinowski J."/>
            <person name="Ruckert C."/>
        </authorList>
    </citation>
    <scope>NUCLEOTIDE SEQUENCE</scope>
    <source>
        <strain evidence="1">CGMCC 1.15179</strain>
    </source>
</reference>
<sequence>MIKLIVSDLDGTLLDEGQKVRPTDQEALHRAVDQGVEICLASGRMQEEFTRVMDETGLTCHGVSQNGSFVHTKDNELLHQQTFSLEMARDIYDTTKAFDLFLMICFEHQLVTPQEHAFSELIRTRLFAPIDIMSDVRERFSNEWLPCKFSYFGELSVLKELKATLENNASLAPHIDAFISDKDCLDVMPVGVSKGTGLKALVQHLGIQPDEVLCVGDAFNDVSMFEAFPSYSCAMAHSPEGVRTKARYTVGSVAEAVEIGLKG</sequence>
<dbReference type="Gene3D" id="3.30.1240.10">
    <property type="match status" value="1"/>
</dbReference>
<dbReference type="GO" id="GO:0000287">
    <property type="term" value="F:magnesium ion binding"/>
    <property type="evidence" value="ECO:0007669"/>
    <property type="project" value="TreeGrafter"/>
</dbReference>
<dbReference type="EMBL" id="BMHQ01000009">
    <property type="protein sequence ID" value="GGE22277.1"/>
    <property type="molecule type" value="Genomic_DNA"/>
</dbReference>
<dbReference type="Gene3D" id="3.40.50.1000">
    <property type="entry name" value="HAD superfamily/HAD-like"/>
    <property type="match status" value="1"/>
</dbReference>
<gene>
    <name evidence="1" type="ORF">GCM10011571_25440</name>
</gene>
<name>A0A8J2VHG2_9BACL</name>